<gene>
    <name evidence="3" type="ORF">BXT89_15495</name>
</gene>
<dbReference type="Gene3D" id="2.40.10.500">
    <property type="match status" value="1"/>
</dbReference>
<dbReference type="PANTHER" id="PTHR40274:SF4">
    <property type="entry name" value="BLL1406 PROTEIN"/>
    <property type="match status" value="1"/>
</dbReference>
<evidence type="ECO:0000313" key="4">
    <source>
        <dbReference type="Proteomes" id="UP000242847"/>
    </source>
</evidence>
<dbReference type="InterPro" id="IPR051344">
    <property type="entry name" value="Vgb"/>
</dbReference>
<evidence type="ECO:0000256" key="1">
    <source>
        <dbReference type="SAM" id="SignalP"/>
    </source>
</evidence>
<proteinExistence type="predicted"/>
<dbReference type="Proteomes" id="UP000242847">
    <property type="component" value="Unassembled WGS sequence"/>
</dbReference>
<organism evidence="3 4">
    <name type="scientific">Halopseudomonas pachastrellae</name>
    <dbReference type="NCBI Taxonomy" id="254161"/>
    <lineage>
        <taxon>Bacteria</taxon>
        <taxon>Pseudomonadati</taxon>
        <taxon>Pseudomonadota</taxon>
        <taxon>Gammaproteobacteria</taxon>
        <taxon>Pseudomonadales</taxon>
        <taxon>Pseudomonadaceae</taxon>
        <taxon>Halopseudomonas</taxon>
    </lineage>
</organism>
<keyword evidence="4" id="KW-1185">Reference proteome</keyword>
<evidence type="ECO:0000259" key="2">
    <source>
        <dbReference type="Pfam" id="PF08450"/>
    </source>
</evidence>
<evidence type="ECO:0000313" key="3">
    <source>
        <dbReference type="EMBL" id="ONM42900.1"/>
    </source>
</evidence>
<dbReference type="STRING" id="254161.SAMN05216256_116108"/>
<dbReference type="OrthoDB" id="30052at2"/>
<dbReference type="EMBL" id="MUBC01000042">
    <property type="protein sequence ID" value="ONM42900.1"/>
    <property type="molecule type" value="Genomic_DNA"/>
</dbReference>
<reference evidence="3 4" key="1">
    <citation type="submission" date="2017-01" db="EMBL/GenBank/DDBJ databases">
        <title>Draft genome sequence of Pseudomonas pachastrellae type strain CCUG 46540T from a deep sea.</title>
        <authorList>
            <person name="Gomila M."/>
            <person name="Mulet M."/>
            <person name="Lalucat J."/>
            <person name="Garcia-Valdes E."/>
        </authorList>
    </citation>
    <scope>NUCLEOTIDE SEQUENCE [LARGE SCALE GENOMIC DNA]</scope>
    <source>
        <strain evidence="3 4">CCUG 46540</strain>
    </source>
</reference>
<feature type="chain" id="PRO_5010577691" description="SMP-30/Gluconolactonase/LRE-like region domain-containing protein" evidence="1">
    <location>
        <begin position="23"/>
        <end position="538"/>
    </location>
</feature>
<feature type="signal peptide" evidence="1">
    <location>
        <begin position="1"/>
        <end position="22"/>
    </location>
</feature>
<sequence length="538" mass="56864">MTLRLRTLTLAGLFSLAPLALATNYSAPEQLVAPSPFKGVHGLAVDKQGRLLAGSVVGASLYEVDTDNGEVQTLIGPNDGQGDDIAIGPNGEMAWTGFYTGKVMYRENDAAPIQVLATDLPGINSLDFNDETGALYASQVFLGDALWEIDRTGAAPPRLIGKELGGFNGFEVGTDGWLYGPLWFKGQIVRINPADGEVKVISSDFKTPAAANFDSKGNLYAIDTFSGQLKQVDQSSGETRLIAQLDSALDNLALDAEDNIYVSNMANNRITRVNPETGEQHRLVNGELAVPAGLTLSEDGKTLYVADVFALRAVDTDSGEVTDLRRAHGSDAEYPINVALGRERLLVTSFSTGTLQAINRSDNSTQAMVHHLNAPSAAVELEDGSVLVSELASGKLLQLSGPELAQSREVASGLQGPVQMIKSRSGQIYLTLLSGELARLDPADFSLHTVADGLQLPEGLAELPDGRLLVAEPSAQRLVSIDPETGSKQVSAEQLPIGLAAGPGMPPTGIPTGLAVDAQGRVYFGSDTNNGLYRLTPQ</sequence>
<dbReference type="SUPFAM" id="SSF63829">
    <property type="entry name" value="Calcium-dependent phosphotriesterase"/>
    <property type="match status" value="2"/>
</dbReference>
<dbReference type="RefSeq" id="WP_083728590.1">
    <property type="nucleotide sequence ID" value="NZ_FOUD01000016.1"/>
</dbReference>
<dbReference type="Pfam" id="PF08450">
    <property type="entry name" value="SGL"/>
    <property type="match status" value="1"/>
</dbReference>
<dbReference type="InterPro" id="IPR013658">
    <property type="entry name" value="SGL"/>
</dbReference>
<dbReference type="Gene3D" id="2.120.10.30">
    <property type="entry name" value="TolB, C-terminal domain"/>
    <property type="match status" value="2"/>
</dbReference>
<accession>A0A1S8DED7</accession>
<protein>
    <recommendedName>
        <fullName evidence="2">SMP-30/Gluconolactonase/LRE-like region domain-containing protein</fullName>
    </recommendedName>
</protein>
<keyword evidence="1" id="KW-0732">Signal</keyword>
<dbReference type="InterPro" id="IPR011042">
    <property type="entry name" value="6-blade_b-propeller_TolB-like"/>
</dbReference>
<feature type="domain" description="SMP-30/Gluconolactonase/LRE-like region" evidence="2">
    <location>
        <begin position="186"/>
        <end position="281"/>
    </location>
</feature>
<name>A0A1S8DED7_9GAMM</name>
<comment type="caution">
    <text evidence="3">The sequence shown here is derived from an EMBL/GenBank/DDBJ whole genome shotgun (WGS) entry which is preliminary data.</text>
</comment>
<dbReference type="PANTHER" id="PTHR40274">
    <property type="entry name" value="VIRGINIAMYCIN B LYASE"/>
    <property type="match status" value="1"/>
</dbReference>
<dbReference type="AlphaFoldDB" id="A0A1S8DED7"/>